<evidence type="ECO:0000313" key="4">
    <source>
        <dbReference type="Proteomes" id="UP000664303"/>
    </source>
</evidence>
<accession>A0A939DJA3</accession>
<keyword evidence="2" id="KW-0812">Transmembrane</keyword>
<gene>
    <name evidence="3" type="ORF">JYP50_21515</name>
</gene>
<evidence type="ECO:0000256" key="1">
    <source>
        <dbReference type="SAM" id="MobiDB-lite"/>
    </source>
</evidence>
<evidence type="ECO:0000313" key="3">
    <source>
        <dbReference type="EMBL" id="MBN7799191.1"/>
    </source>
</evidence>
<comment type="caution">
    <text evidence="3">The sequence shown here is derived from an EMBL/GenBank/DDBJ whole genome shotgun (WGS) entry which is preliminary data.</text>
</comment>
<feature type="transmembrane region" description="Helical" evidence="2">
    <location>
        <begin position="12"/>
        <end position="31"/>
    </location>
</feature>
<proteinExistence type="predicted"/>
<dbReference type="InterPro" id="IPR031876">
    <property type="entry name" value="DUF4760"/>
</dbReference>
<organism evidence="3 4">
    <name type="scientific">Parahaliea mediterranea</name>
    <dbReference type="NCBI Taxonomy" id="651086"/>
    <lineage>
        <taxon>Bacteria</taxon>
        <taxon>Pseudomonadati</taxon>
        <taxon>Pseudomonadota</taxon>
        <taxon>Gammaproteobacteria</taxon>
        <taxon>Cellvibrionales</taxon>
        <taxon>Halieaceae</taxon>
        <taxon>Parahaliea</taxon>
    </lineage>
</organism>
<protein>
    <submittedName>
        <fullName evidence="3">DUF4760 domain-containing protein</fullName>
    </submittedName>
</protein>
<keyword evidence="4" id="KW-1185">Reference proteome</keyword>
<feature type="compositionally biased region" description="Polar residues" evidence="1">
    <location>
        <begin position="184"/>
        <end position="195"/>
    </location>
</feature>
<dbReference type="Pfam" id="PF15956">
    <property type="entry name" value="DUF4760"/>
    <property type="match status" value="1"/>
</dbReference>
<dbReference type="AlphaFoldDB" id="A0A939DJA3"/>
<dbReference type="RefSeq" id="WP_206562636.1">
    <property type="nucleotide sequence ID" value="NZ_JAFKCZ010000028.1"/>
</dbReference>
<name>A0A939DJA3_9GAMM</name>
<keyword evidence="2" id="KW-1133">Transmembrane helix</keyword>
<evidence type="ECO:0000256" key="2">
    <source>
        <dbReference type="SAM" id="Phobius"/>
    </source>
</evidence>
<feature type="region of interest" description="Disordered" evidence="1">
    <location>
        <begin position="174"/>
        <end position="195"/>
    </location>
</feature>
<sequence length="195" mass="22940">MTLSEFNLMYVPTIQLVLTTLGLFALLFMAMQLRQTRLWNRANSTYSLHSNEHHIKLEQKLHSAFDSKGVHLLELDELAEEHFSLIKDNSEIRFAIIDYLNYLELYCSGVSFGALDEDLAYSFHSDEVVSAWILFEPYITQVYRKLADDFDLFVELEKIAIRWNVKNQKIQTKRKKRMEKENQNRLNSRGLKSSL</sequence>
<keyword evidence="2" id="KW-0472">Membrane</keyword>
<dbReference type="Proteomes" id="UP000664303">
    <property type="component" value="Unassembled WGS sequence"/>
</dbReference>
<dbReference type="EMBL" id="JAFKCZ010000028">
    <property type="protein sequence ID" value="MBN7799191.1"/>
    <property type="molecule type" value="Genomic_DNA"/>
</dbReference>
<reference evidence="3" key="1">
    <citation type="submission" date="2021-02" db="EMBL/GenBank/DDBJ databases">
        <title>PHA producing bacteria isolated from coastal sediment in Guangdong, Shenzhen.</title>
        <authorList>
            <person name="Zheng W."/>
            <person name="Yu S."/>
            <person name="Huang Y."/>
        </authorList>
    </citation>
    <scope>NUCLEOTIDE SEQUENCE</scope>
    <source>
        <strain evidence="3">TN14-10</strain>
    </source>
</reference>